<name>X1C4D4_9ZZZZ</name>
<comment type="caution">
    <text evidence="1">The sequence shown here is derived from an EMBL/GenBank/DDBJ whole genome shotgun (WGS) entry which is preliminary data.</text>
</comment>
<accession>X1C4D4</accession>
<dbReference type="EMBL" id="BART01025546">
    <property type="protein sequence ID" value="GAH02217.1"/>
    <property type="molecule type" value="Genomic_DNA"/>
</dbReference>
<protein>
    <submittedName>
        <fullName evidence="1">Uncharacterized protein</fullName>
    </submittedName>
</protein>
<dbReference type="AlphaFoldDB" id="X1C4D4"/>
<feature type="non-terminal residue" evidence="1">
    <location>
        <position position="36"/>
    </location>
</feature>
<reference evidence="1" key="1">
    <citation type="journal article" date="2014" name="Front. Microbiol.">
        <title>High frequency of phylogenetically diverse reductive dehalogenase-homologous genes in deep subseafloor sedimentary metagenomes.</title>
        <authorList>
            <person name="Kawai M."/>
            <person name="Futagami T."/>
            <person name="Toyoda A."/>
            <person name="Takaki Y."/>
            <person name="Nishi S."/>
            <person name="Hori S."/>
            <person name="Arai W."/>
            <person name="Tsubouchi T."/>
            <person name="Morono Y."/>
            <person name="Uchiyama I."/>
            <person name="Ito T."/>
            <person name="Fujiyama A."/>
            <person name="Inagaki F."/>
            <person name="Takami H."/>
        </authorList>
    </citation>
    <scope>NUCLEOTIDE SEQUENCE</scope>
    <source>
        <strain evidence="1">Expedition CK06-06</strain>
    </source>
</reference>
<gene>
    <name evidence="1" type="ORF">S01H4_45824</name>
</gene>
<evidence type="ECO:0000313" key="1">
    <source>
        <dbReference type="EMBL" id="GAH02217.1"/>
    </source>
</evidence>
<sequence length="36" mass="3919">MDIFFTTSDGCSLSGGFMGEDRFTVIRNTKSDINVG</sequence>
<proteinExistence type="predicted"/>
<organism evidence="1">
    <name type="scientific">marine sediment metagenome</name>
    <dbReference type="NCBI Taxonomy" id="412755"/>
    <lineage>
        <taxon>unclassified sequences</taxon>
        <taxon>metagenomes</taxon>
        <taxon>ecological metagenomes</taxon>
    </lineage>
</organism>